<sequence length="75" mass="8373">MAIFQMILFFMAEPMHSVLAKATQVSARMLHPKSTINAKSPEMRRFKDRSRPNRRQACPAKPGWSSIGLCGILAG</sequence>
<proteinExistence type="predicted"/>
<dbReference type="Proteomes" id="UP000185578">
    <property type="component" value="Unassembled WGS sequence"/>
</dbReference>
<accession>A0A1Q8EUG4</accession>
<organism evidence="1 2">
    <name type="scientific">Pseudomonas chlororaphis</name>
    <dbReference type="NCBI Taxonomy" id="587753"/>
    <lineage>
        <taxon>Bacteria</taxon>
        <taxon>Pseudomonadati</taxon>
        <taxon>Pseudomonadota</taxon>
        <taxon>Gammaproteobacteria</taxon>
        <taxon>Pseudomonadales</taxon>
        <taxon>Pseudomonadaceae</taxon>
        <taxon>Pseudomonas</taxon>
    </lineage>
</organism>
<reference evidence="1 2" key="1">
    <citation type="submission" date="2016-12" db="EMBL/GenBank/DDBJ databases">
        <authorList>
            <person name="Song W.-J."/>
            <person name="Kurnit D.M."/>
        </authorList>
    </citation>
    <scope>NUCLEOTIDE SEQUENCE [LARGE SCALE GENOMIC DNA]</scope>
    <source>
        <strain evidence="1 2">PCL1601</strain>
    </source>
</reference>
<evidence type="ECO:0000313" key="2">
    <source>
        <dbReference type="Proteomes" id="UP000185578"/>
    </source>
</evidence>
<comment type="caution">
    <text evidence="1">The sequence shown here is derived from an EMBL/GenBank/DDBJ whole genome shotgun (WGS) entry which is preliminary data.</text>
</comment>
<dbReference type="EMBL" id="MSCT01000006">
    <property type="protein sequence ID" value="OLF55434.1"/>
    <property type="molecule type" value="Genomic_DNA"/>
</dbReference>
<dbReference type="AlphaFoldDB" id="A0A1Q8EUG4"/>
<gene>
    <name evidence="1" type="ORF">BTN82_05675</name>
</gene>
<evidence type="ECO:0000313" key="1">
    <source>
        <dbReference type="EMBL" id="OLF55434.1"/>
    </source>
</evidence>
<name>A0A1Q8EUG4_9PSED</name>
<protein>
    <submittedName>
        <fullName evidence="1">Uncharacterized protein</fullName>
    </submittedName>
</protein>